<dbReference type="InterPro" id="IPR014961">
    <property type="entry name" value="DUF1829"/>
</dbReference>
<gene>
    <name evidence="3" type="ORF">NSPZN2_70012</name>
</gene>
<feature type="domain" description="DUF1829" evidence="2">
    <location>
        <begin position="160"/>
        <end position="246"/>
    </location>
</feature>
<evidence type="ECO:0000259" key="1">
    <source>
        <dbReference type="Pfam" id="PF08861"/>
    </source>
</evidence>
<evidence type="ECO:0000313" key="3">
    <source>
        <dbReference type="EMBL" id="CAE6794222.1"/>
    </source>
</evidence>
<proteinExistence type="predicted"/>
<organism evidence="3 4">
    <name type="scientific">Nitrospira defluvii</name>
    <dbReference type="NCBI Taxonomy" id="330214"/>
    <lineage>
        <taxon>Bacteria</taxon>
        <taxon>Pseudomonadati</taxon>
        <taxon>Nitrospirota</taxon>
        <taxon>Nitrospiria</taxon>
        <taxon>Nitrospirales</taxon>
        <taxon>Nitrospiraceae</taxon>
        <taxon>Nitrospira</taxon>
    </lineage>
</organism>
<dbReference type="Pfam" id="PF08862">
    <property type="entry name" value="DUF1829"/>
    <property type="match status" value="1"/>
</dbReference>
<evidence type="ECO:0000313" key="4">
    <source>
        <dbReference type="Proteomes" id="UP000675880"/>
    </source>
</evidence>
<protein>
    <recommendedName>
        <fullName evidence="5">Lj965 prophage protein</fullName>
    </recommendedName>
</protein>
<keyword evidence="4" id="KW-1185">Reference proteome</keyword>
<feature type="domain" description="DUF1828" evidence="1">
    <location>
        <begin position="34"/>
        <end position="122"/>
    </location>
</feature>
<dbReference type="Pfam" id="PF08861">
    <property type="entry name" value="DUF1828"/>
    <property type="match status" value="1"/>
</dbReference>
<dbReference type="InterPro" id="IPR014960">
    <property type="entry name" value="DUF1828"/>
</dbReference>
<dbReference type="EMBL" id="CAJNBJ010000020">
    <property type="protein sequence ID" value="CAE6794222.1"/>
    <property type="molecule type" value="Genomic_DNA"/>
</dbReference>
<evidence type="ECO:0000259" key="2">
    <source>
        <dbReference type="Pfam" id="PF08862"/>
    </source>
</evidence>
<evidence type="ECO:0008006" key="5">
    <source>
        <dbReference type="Google" id="ProtNLM"/>
    </source>
</evidence>
<accession>A0ABM8S7W6</accession>
<sequence>MIDQVQELLDQYWSWLKDKTKLREVDGEWVEITTPHLDRHNDYLQIYARRRNGTLVLTDDGYIIGDLNRSGCKLDSPKRQALLNMTLAGFGVQLIDGRLEVHASPENFAMRKHNLLQAMLAVNDLFFLSIPMVASLFYEDVVSWLDSSDIRYTPNVKFTGKSGYDHLFDFVIPKSRRQPERILHTITRPSKDTAEAAAFKWIDTRDVRSPDSRAYALLNDQEQRVSQGVLDALANYDIRPVVWSAREAVRDELAA</sequence>
<comment type="caution">
    <text evidence="3">The sequence shown here is derived from an EMBL/GenBank/DDBJ whole genome shotgun (WGS) entry which is preliminary data.</text>
</comment>
<name>A0ABM8S7W6_9BACT</name>
<reference evidence="3 4" key="1">
    <citation type="submission" date="2021-02" db="EMBL/GenBank/DDBJ databases">
        <authorList>
            <person name="Han P."/>
        </authorList>
    </citation>
    <scope>NUCLEOTIDE SEQUENCE [LARGE SCALE GENOMIC DNA]</scope>
    <source>
        <strain evidence="3">Candidatus Nitrospira sp. ZN2</strain>
    </source>
</reference>
<dbReference type="Proteomes" id="UP000675880">
    <property type="component" value="Unassembled WGS sequence"/>
</dbReference>
<dbReference type="RefSeq" id="WP_213043995.1">
    <property type="nucleotide sequence ID" value="NZ_CAJNBJ010000020.1"/>
</dbReference>